<evidence type="ECO:0000256" key="4">
    <source>
        <dbReference type="ARBA" id="ARBA00022691"/>
    </source>
</evidence>
<keyword evidence="7" id="KW-0411">Iron-sulfur</keyword>
<dbReference type="InterPro" id="IPR023404">
    <property type="entry name" value="rSAM_horseshoe"/>
</dbReference>
<evidence type="ECO:0000313" key="10">
    <source>
        <dbReference type="EMBL" id="SET39978.1"/>
    </source>
</evidence>
<dbReference type="InterPro" id="IPR006158">
    <property type="entry name" value="Cobalamin-bd"/>
</dbReference>
<accession>A0A1I0E5R5</accession>
<dbReference type="InterPro" id="IPR025274">
    <property type="entry name" value="DUF4070"/>
</dbReference>
<feature type="domain" description="Radical SAM core" evidence="9">
    <location>
        <begin position="159"/>
        <end position="382"/>
    </location>
</feature>
<dbReference type="EMBL" id="FOHN01000018">
    <property type="protein sequence ID" value="SET39978.1"/>
    <property type="molecule type" value="Genomic_DNA"/>
</dbReference>
<dbReference type="InterPro" id="IPR006638">
    <property type="entry name" value="Elp3/MiaA/NifB-like_rSAM"/>
</dbReference>
<dbReference type="SFLD" id="SFLDG01123">
    <property type="entry name" value="methyltransferase_(Class_B)"/>
    <property type="match status" value="1"/>
</dbReference>
<evidence type="ECO:0000256" key="6">
    <source>
        <dbReference type="ARBA" id="ARBA00023004"/>
    </source>
</evidence>
<dbReference type="SFLD" id="SFLDG01082">
    <property type="entry name" value="B12-binding_domain_containing"/>
    <property type="match status" value="1"/>
</dbReference>
<keyword evidence="2" id="KW-0489">Methyltransferase</keyword>
<proteinExistence type="predicted"/>
<dbReference type="RefSeq" id="WP_092478381.1">
    <property type="nucleotide sequence ID" value="NZ_FOHN01000018.1"/>
</dbReference>
<dbReference type="Pfam" id="PF13282">
    <property type="entry name" value="DUF4070"/>
    <property type="match status" value="1"/>
</dbReference>
<dbReference type="GO" id="GO:0051539">
    <property type="term" value="F:4 iron, 4 sulfur cluster binding"/>
    <property type="evidence" value="ECO:0007669"/>
    <property type="project" value="UniProtKB-KW"/>
</dbReference>
<dbReference type="InterPro" id="IPR007197">
    <property type="entry name" value="rSAM"/>
</dbReference>
<evidence type="ECO:0000259" key="9">
    <source>
        <dbReference type="PROSITE" id="PS51918"/>
    </source>
</evidence>
<feature type="domain" description="B12-binding" evidence="8">
    <location>
        <begin position="8"/>
        <end position="133"/>
    </location>
</feature>
<dbReference type="OrthoDB" id="9801659at2"/>
<evidence type="ECO:0000256" key="7">
    <source>
        <dbReference type="ARBA" id="ARBA00023014"/>
    </source>
</evidence>
<keyword evidence="11" id="KW-1185">Reference proteome</keyword>
<dbReference type="InterPro" id="IPR034466">
    <property type="entry name" value="Methyltransferase_Class_B"/>
</dbReference>
<dbReference type="Gene3D" id="3.80.30.20">
    <property type="entry name" value="tm_1862 like domain"/>
    <property type="match status" value="1"/>
</dbReference>
<sequence>MKKLKLISPCAHRFTDKGSAKFHFPPLSLAVLAANTPEEFDIEILDENYQDLDFNDYLDADIIGITSMTATVKRGYEIADLFVKHNIPVIMGGHHVSALPEEALQHCTTVIVGEGDYLWRQVMEEFLAGKNLRGIYQSDEVVQLENLSIPREDLYPKEAKYLIRANTYMTRGCPNNCVFCSVTSFSPKFRKRPVDEVIEEMKYLKEHFVDETNRIVFNDDNPTLDHNYAKELFTKMIPLGLKWQCFAGIDIAFDDELLDLMKKAGCTGALIGFDAMNMKDIESMHKYRNRDVNYAQIVKKIQGEYGIPVIAGVVAGFDNDTVDTFQHIINFLDETLCANLTFNVLYPYPGTQLYEQFKKENRITSFDWDNYVLDGINFIPKNMTQEQLHEGYLKVLEWYSSDEHLERKLEYARKTQMGEIGALMIKDWHEGVKRAYEECLRGDNKIRS</sequence>
<dbReference type="Pfam" id="PF04055">
    <property type="entry name" value="Radical_SAM"/>
    <property type="match status" value="1"/>
</dbReference>
<keyword evidence="5" id="KW-0479">Metal-binding</keyword>
<dbReference type="InterPro" id="IPR058240">
    <property type="entry name" value="rSAM_sf"/>
</dbReference>
<organism evidence="10 11">
    <name type="scientific">[Clostridium] polysaccharolyticum</name>
    <dbReference type="NCBI Taxonomy" id="29364"/>
    <lineage>
        <taxon>Bacteria</taxon>
        <taxon>Bacillati</taxon>
        <taxon>Bacillota</taxon>
        <taxon>Clostridia</taxon>
        <taxon>Lachnospirales</taxon>
        <taxon>Lachnospiraceae</taxon>
    </lineage>
</organism>
<dbReference type="GO" id="GO:0003824">
    <property type="term" value="F:catalytic activity"/>
    <property type="evidence" value="ECO:0007669"/>
    <property type="project" value="InterPro"/>
</dbReference>
<dbReference type="SMART" id="SM00729">
    <property type="entry name" value="Elp3"/>
    <property type="match status" value="1"/>
</dbReference>
<evidence type="ECO:0000256" key="1">
    <source>
        <dbReference type="ARBA" id="ARBA00001966"/>
    </source>
</evidence>
<evidence type="ECO:0000256" key="2">
    <source>
        <dbReference type="ARBA" id="ARBA00022603"/>
    </source>
</evidence>
<dbReference type="CDD" id="cd01335">
    <property type="entry name" value="Radical_SAM"/>
    <property type="match status" value="1"/>
</dbReference>
<dbReference type="PANTHER" id="PTHR43409">
    <property type="entry name" value="ANAEROBIC MAGNESIUM-PROTOPORPHYRIN IX MONOMETHYL ESTER CYCLASE-RELATED"/>
    <property type="match status" value="1"/>
</dbReference>
<dbReference type="GO" id="GO:0031419">
    <property type="term" value="F:cobalamin binding"/>
    <property type="evidence" value="ECO:0007669"/>
    <property type="project" value="InterPro"/>
</dbReference>
<gene>
    <name evidence="10" type="ORF">SAMN04487772_11850</name>
</gene>
<dbReference type="Proteomes" id="UP000199800">
    <property type="component" value="Unassembled WGS sequence"/>
</dbReference>
<dbReference type="CDD" id="cd02068">
    <property type="entry name" value="radical_SAM_B12_BD"/>
    <property type="match status" value="1"/>
</dbReference>
<reference evidence="10 11" key="1">
    <citation type="submission" date="2016-10" db="EMBL/GenBank/DDBJ databases">
        <authorList>
            <person name="de Groot N.N."/>
        </authorList>
    </citation>
    <scope>NUCLEOTIDE SEQUENCE [LARGE SCALE GENOMIC DNA]</scope>
    <source>
        <strain evidence="10 11">DSM 1801</strain>
    </source>
</reference>
<dbReference type="SFLD" id="SFLDS00029">
    <property type="entry name" value="Radical_SAM"/>
    <property type="match status" value="1"/>
</dbReference>
<keyword evidence="6" id="KW-0408">Iron</keyword>
<evidence type="ECO:0000256" key="5">
    <source>
        <dbReference type="ARBA" id="ARBA00022723"/>
    </source>
</evidence>
<dbReference type="STRING" id="29364.SAMN04487772_11850"/>
<dbReference type="GO" id="GO:0046872">
    <property type="term" value="F:metal ion binding"/>
    <property type="evidence" value="ECO:0007669"/>
    <property type="project" value="UniProtKB-KW"/>
</dbReference>
<evidence type="ECO:0000259" key="8">
    <source>
        <dbReference type="PROSITE" id="PS51332"/>
    </source>
</evidence>
<dbReference type="SUPFAM" id="SSF102114">
    <property type="entry name" value="Radical SAM enzymes"/>
    <property type="match status" value="1"/>
</dbReference>
<keyword evidence="3" id="KW-0808">Transferase</keyword>
<dbReference type="InterPro" id="IPR051198">
    <property type="entry name" value="BchE-like"/>
</dbReference>
<dbReference type="PROSITE" id="PS51918">
    <property type="entry name" value="RADICAL_SAM"/>
    <property type="match status" value="1"/>
</dbReference>
<dbReference type="Gene3D" id="3.40.50.280">
    <property type="entry name" value="Cobalamin-binding domain"/>
    <property type="match status" value="1"/>
</dbReference>
<dbReference type="PANTHER" id="PTHR43409:SF7">
    <property type="entry name" value="BLL1977 PROTEIN"/>
    <property type="match status" value="1"/>
</dbReference>
<evidence type="ECO:0000313" key="11">
    <source>
        <dbReference type="Proteomes" id="UP000199800"/>
    </source>
</evidence>
<dbReference type="Pfam" id="PF02310">
    <property type="entry name" value="B12-binding"/>
    <property type="match status" value="1"/>
</dbReference>
<dbReference type="GO" id="GO:0005829">
    <property type="term" value="C:cytosol"/>
    <property type="evidence" value="ECO:0007669"/>
    <property type="project" value="TreeGrafter"/>
</dbReference>
<name>A0A1I0E5R5_9FIRM</name>
<evidence type="ECO:0000256" key="3">
    <source>
        <dbReference type="ARBA" id="ARBA00022679"/>
    </source>
</evidence>
<comment type="cofactor">
    <cofactor evidence="1">
        <name>[4Fe-4S] cluster</name>
        <dbReference type="ChEBI" id="CHEBI:49883"/>
    </cofactor>
</comment>
<protein>
    <submittedName>
        <fullName evidence="10">Radical SAM superfamily enzyme YgiQ, UPF0313 family</fullName>
    </submittedName>
</protein>
<keyword evidence="4" id="KW-0949">S-adenosyl-L-methionine</keyword>
<dbReference type="AlphaFoldDB" id="A0A1I0E5R5"/>
<dbReference type="PROSITE" id="PS51332">
    <property type="entry name" value="B12_BINDING"/>
    <property type="match status" value="1"/>
</dbReference>